<gene>
    <name evidence="1" type="ORF">ACOF00016_LOCUS2014</name>
</gene>
<accession>A0A7S3P4A7</accession>
<sequence>MAENGTDDQDKGTAVARGAHMVPAGVAVKEFLDGGSKRLRRTQPAQVAALLEAHGLTSVYQRFIDALVNRAQGWEEKSWITPKAIEIAQEFQPHFQAQGIRLALCIYHSDCYQFRWLWLEFIDSSLATLPANYEPKYNVIHYRIVLNGKLAVPPQGVAVLHLSDFKNASAILNECPDDLRQLLEPKDLLPLYENLTKTLVDSKGQTRTWAESWRTTGICEVLQEYQPQFQSQGIEVNVCKTDMIKWLEFVDMQVEATVDYISQHAVGKKNIERLSTQRLERRAASGMLGKQQSYMMVPKEDLLIDGQVALSEHCPPNVQELLDRKDISSLEYETLDRAIGQAKELDNFFTIWKLVDAKIIEFPPLQEFWSIFAAKGVRVLLCEGVGRERGQRSFWLEYVNVEEMPDYSSPYDVTYSNSSSGRGVWGEDQKYYVSVMGGIHKVPKGVVIQELNGAKKLTDACPPNVQDLLDRKELTPTYDCFIDTLVKTRSTRDWAHSWRSKKIAAVLETFQNDFNRHGVNVAMCKLQPDSGTPYRWFEFIDMEVAGRYIPQYDVSNVNEEEELETFQTTLKFPHGVVVEKMVDRKNVMENTPPSAQALMQEKDCMDLYRALIDILCMSGVDHDSTWSQQSMNEVANVLGPKFEAKGVSVFLCAKEEKPNAENPEAKTVHWIEFVDRVKQPNYEAQRGINMQKIPPGAATKSDLTAVVVAAAFFVAGIMGVAE</sequence>
<protein>
    <submittedName>
        <fullName evidence="1">Uncharacterized protein</fullName>
    </submittedName>
</protein>
<proteinExistence type="predicted"/>
<name>A0A7S3P4A7_9STRA</name>
<dbReference type="AlphaFoldDB" id="A0A7S3P4A7"/>
<organism evidence="1">
    <name type="scientific">Amphora coffeiformis</name>
    <dbReference type="NCBI Taxonomy" id="265554"/>
    <lineage>
        <taxon>Eukaryota</taxon>
        <taxon>Sar</taxon>
        <taxon>Stramenopiles</taxon>
        <taxon>Ochrophyta</taxon>
        <taxon>Bacillariophyta</taxon>
        <taxon>Bacillariophyceae</taxon>
        <taxon>Bacillariophycidae</taxon>
        <taxon>Thalassiophysales</taxon>
        <taxon>Catenulaceae</taxon>
        <taxon>Amphora</taxon>
    </lineage>
</organism>
<reference evidence="1" key="1">
    <citation type="submission" date="2021-01" db="EMBL/GenBank/DDBJ databases">
        <authorList>
            <person name="Corre E."/>
            <person name="Pelletier E."/>
            <person name="Niang G."/>
            <person name="Scheremetjew M."/>
            <person name="Finn R."/>
            <person name="Kale V."/>
            <person name="Holt S."/>
            <person name="Cochrane G."/>
            <person name="Meng A."/>
            <person name="Brown T."/>
            <person name="Cohen L."/>
        </authorList>
    </citation>
    <scope>NUCLEOTIDE SEQUENCE</scope>
    <source>
        <strain evidence="1">CCMP127</strain>
    </source>
</reference>
<dbReference type="EMBL" id="HBIM01002298">
    <property type="protein sequence ID" value="CAE0403826.1"/>
    <property type="molecule type" value="Transcribed_RNA"/>
</dbReference>
<evidence type="ECO:0000313" key="1">
    <source>
        <dbReference type="EMBL" id="CAE0403826.1"/>
    </source>
</evidence>